<organism evidence="1 2">
    <name type="scientific">Mycobacterium attenuatum</name>
    <dbReference type="NCBI Taxonomy" id="2341086"/>
    <lineage>
        <taxon>Bacteria</taxon>
        <taxon>Bacillati</taxon>
        <taxon>Actinomycetota</taxon>
        <taxon>Actinomycetes</taxon>
        <taxon>Mycobacteriales</taxon>
        <taxon>Mycobacteriaceae</taxon>
        <taxon>Mycobacterium</taxon>
    </lineage>
</organism>
<keyword evidence="2" id="KW-1185">Reference proteome</keyword>
<dbReference type="Proteomes" id="UP000273307">
    <property type="component" value="Unassembled WGS sequence"/>
</dbReference>
<reference evidence="1 2" key="1">
    <citation type="submission" date="2018-09" db="EMBL/GenBank/DDBJ databases">
        <authorList>
            <person name="Tagini F."/>
        </authorList>
    </citation>
    <scope>NUCLEOTIDE SEQUENCE [LARGE SCALE GENOMIC DNA]</scope>
    <source>
        <strain evidence="1 2">MK136</strain>
    </source>
</reference>
<dbReference type="AlphaFoldDB" id="A0A498Q301"/>
<name>A0A498Q301_9MYCO</name>
<dbReference type="EMBL" id="UPHP01000055">
    <property type="protein sequence ID" value="VBA38240.1"/>
    <property type="molecule type" value="Genomic_DNA"/>
</dbReference>
<evidence type="ECO:0000313" key="2">
    <source>
        <dbReference type="Proteomes" id="UP000273307"/>
    </source>
</evidence>
<evidence type="ECO:0000313" key="1">
    <source>
        <dbReference type="EMBL" id="VBA38240.1"/>
    </source>
</evidence>
<gene>
    <name evidence="1" type="ORF">LAUMK136_02354</name>
</gene>
<protein>
    <submittedName>
        <fullName evidence="1">Uncharacterized protein</fullName>
    </submittedName>
</protein>
<proteinExistence type="predicted"/>
<accession>A0A498Q301</accession>
<sequence length="58" mass="6233">MLTAVGPNLVAVILEGDVVVLPADVQMGFYPTPFIACSDLRLRAREAGGNQHQRTQVP</sequence>